<dbReference type="EMBL" id="FPHV01000031">
    <property type="protein sequence ID" value="SFV81018.1"/>
    <property type="molecule type" value="Genomic_DNA"/>
</dbReference>
<feature type="transmembrane region" description="Helical" evidence="7">
    <location>
        <begin position="227"/>
        <end position="256"/>
    </location>
</feature>
<dbReference type="InterPro" id="IPR004869">
    <property type="entry name" value="MMPL_dom"/>
</dbReference>
<reference evidence="9" key="1">
    <citation type="submission" date="2016-10" db="EMBL/GenBank/DDBJ databases">
        <authorList>
            <person name="de Groot N.N."/>
        </authorList>
    </citation>
    <scope>NUCLEOTIDE SEQUENCE</scope>
</reference>
<name>A0A1W1DI97_9ZZZZ</name>
<keyword evidence="5 7" id="KW-1133">Transmembrane helix</keyword>
<protein>
    <recommendedName>
        <fullName evidence="8">Membrane transport protein MMPL domain-containing protein</fullName>
    </recommendedName>
</protein>
<evidence type="ECO:0000256" key="2">
    <source>
        <dbReference type="ARBA" id="ARBA00010157"/>
    </source>
</evidence>
<evidence type="ECO:0000256" key="5">
    <source>
        <dbReference type="ARBA" id="ARBA00022989"/>
    </source>
</evidence>
<feature type="transmembrane region" description="Helical" evidence="7">
    <location>
        <begin position="197"/>
        <end position="221"/>
    </location>
</feature>
<dbReference type="SUPFAM" id="SSF82866">
    <property type="entry name" value="Multidrug efflux transporter AcrB transmembrane domain"/>
    <property type="match status" value="1"/>
</dbReference>
<feature type="domain" description="Membrane transport protein MMPL" evidence="8">
    <location>
        <begin position="62"/>
        <end position="256"/>
    </location>
</feature>
<feature type="transmembrane region" description="Helical" evidence="7">
    <location>
        <begin position="155"/>
        <end position="176"/>
    </location>
</feature>
<sequence length="266" mass="28680">MKDIQQWFEDNKNEPGFDLVTWGFKSGDIITMPEVGVCSIESVNESNSPTKRQDCASENGDWVAKVVQIEDSGTTTMAVGGFLGATEATHDVAEVEYIKSPLVTALAIFIVAALIFGSPLVAAILTSTLLVTLFGQYGLGAYYTSVENWSGNLHFATLVSLSIAMGLGVDYGIYMISRLKEEMAATGGKWVESLQNTLETTGAAVFASIVVLLASFIPLLMTQLANTWALGVFISEALIIDVVLALTIIPLLVYIFKPKYVFGNKK</sequence>
<dbReference type="PANTHER" id="PTHR33406">
    <property type="entry name" value="MEMBRANE PROTEIN MJ1562-RELATED"/>
    <property type="match status" value="1"/>
</dbReference>
<dbReference type="InterPro" id="IPR050545">
    <property type="entry name" value="Mycobact_MmpL"/>
</dbReference>
<evidence type="ECO:0000256" key="6">
    <source>
        <dbReference type="ARBA" id="ARBA00023136"/>
    </source>
</evidence>
<evidence type="ECO:0000256" key="7">
    <source>
        <dbReference type="SAM" id="Phobius"/>
    </source>
</evidence>
<evidence type="ECO:0000256" key="3">
    <source>
        <dbReference type="ARBA" id="ARBA00022475"/>
    </source>
</evidence>
<dbReference type="Gene3D" id="1.20.1640.10">
    <property type="entry name" value="Multidrug efflux transporter AcrB transmembrane domain"/>
    <property type="match status" value="1"/>
</dbReference>
<keyword evidence="4 7" id="KW-0812">Transmembrane</keyword>
<keyword evidence="6 7" id="KW-0472">Membrane</keyword>
<dbReference type="GO" id="GO:0005886">
    <property type="term" value="C:plasma membrane"/>
    <property type="evidence" value="ECO:0007669"/>
    <property type="project" value="UniProtKB-SubCell"/>
</dbReference>
<gene>
    <name evidence="9" type="ORF">MNB_SUP05-6-480</name>
</gene>
<evidence type="ECO:0000259" key="8">
    <source>
        <dbReference type="Pfam" id="PF03176"/>
    </source>
</evidence>
<comment type="similarity">
    <text evidence="2">Belongs to the resistance-nodulation-cell division (RND) (TC 2.A.6) family. MmpL subfamily.</text>
</comment>
<evidence type="ECO:0000313" key="9">
    <source>
        <dbReference type="EMBL" id="SFV81018.1"/>
    </source>
</evidence>
<proteinExistence type="inferred from homology"/>
<dbReference type="PANTHER" id="PTHR33406:SF6">
    <property type="entry name" value="MEMBRANE PROTEIN YDGH-RELATED"/>
    <property type="match status" value="1"/>
</dbReference>
<organism evidence="9">
    <name type="scientific">hydrothermal vent metagenome</name>
    <dbReference type="NCBI Taxonomy" id="652676"/>
    <lineage>
        <taxon>unclassified sequences</taxon>
        <taxon>metagenomes</taxon>
        <taxon>ecological metagenomes</taxon>
    </lineage>
</organism>
<keyword evidence="3" id="KW-1003">Cell membrane</keyword>
<evidence type="ECO:0000256" key="1">
    <source>
        <dbReference type="ARBA" id="ARBA00004651"/>
    </source>
</evidence>
<comment type="subcellular location">
    <subcellularLocation>
        <location evidence="1">Cell membrane</location>
        <topology evidence="1">Multi-pass membrane protein</topology>
    </subcellularLocation>
</comment>
<evidence type="ECO:0000256" key="4">
    <source>
        <dbReference type="ARBA" id="ARBA00022692"/>
    </source>
</evidence>
<dbReference type="Pfam" id="PF03176">
    <property type="entry name" value="MMPL"/>
    <property type="match status" value="1"/>
</dbReference>
<accession>A0A1W1DI97</accession>
<dbReference type="AlphaFoldDB" id="A0A1W1DI97"/>
<feature type="transmembrane region" description="Helical" evidence="7">
    <location>
        <begin position="106"/>
        <end position="135"/>
    </location>
</feature>